<gene>
    <name evidence="1" type="ORF">ElyMa_006300300</name>
</gene>
<dbReference type="EMBL" id="BMAT01012664">
    <property type="protein sequence ID" value="GFR96520.1"/>
    <property type="molecule type" value="Genomic_DNA"/>
</dbReference>
<dbReference type="Proteomes" id="UP000762676">
    <property type="component" value="Unassembled WGS sequence"/>
</dbReference>
<name>A0AAV4HGH7_9GAST</name>
<evidence type="ECO:0000313" key="2">
    <source>
        <dbReference type="Proteomes" id="UP000762676"/>
    </source>
</evidence>
<accession>A0AAV4HGH7</accession>
<evidence type="ECO:0000313" key="1">
    <source>
        <dbReference type="EMBL" id="GFR96520.1"/>
    </source>
</evidence>
<organism evidence="1 2">
    <name type="scientific">Elysia marginata</name>
    <dbReference type="NCBI Taxonomy" id="1093978"/>
    <lineage>
        <taxon>Eukaryota</taxon>
        <taxon>Metazoa</taxon>
        <taxon>Spiralia</taxon>
        <taxon>Lophotrochozoa</taxon>
        <taxon>Mollusca</taxon>
        <taxon>Gastropoda</taxon>
        <taxon>Heterobranchia</taxon>
        <taxon>Euthyneura</taxon>
        <taxon>Panpulmonata</taxon>
        <taxon>Sacoglossa</taxon>
        <taxon>Placobranchoidea</taxon>
        <taxon>Plakobranchidae</taxon>
        <taxon>Elysia</taxon>
    </lineage>
</organism>
<sequence>MSLFSLPSVFDHHLTEDDPSPLRSVGVWQITSFILKHSFASSTASATLHYLSVVMDGYTVLTTGSSKFSGIVTNLTSPLLYSSRINFIGSFNFALWQYIASSESPGGTPSHFLKYLLILAAIYCRAADVIDEERPQKFR</sequence>
<protein>
    <submittedName>
        <fullName evidence="1">Uncharacterized protein</fullName>
    </submittedName>
</protein>
<keyword evidence="2" id="KW-1185">Reference proteome</keyword>
<dbReference type="AlphaFoldDB" id="A0AAV4HGH7"/>
<proteinExistence type="predicted"/>
<reference evidence="1 2" key="1">
    <citation type="journal article" date="2021" name="Elife">
        <title>Chloroplast acquisition without the gene transfer in kleptoplastic sea slugs, Plakobranchus ocellatus.</title>
        <authorList>
            <person name="Maeda T."/>
            <person name="Takahashi S."/>
            <person name="Yoshida T."/>
            <person name="Shimamura S."/>
            <person name="Takaki Y."/>
            <person name="Nagai Y."/>
            <person name="Toyoda A."/>
            <person name="Suzuki Y."/>
            <person name="Arimoto A."/>
            <person name="Ishii H."/>
            <person name="Satoh N."/>
            <person name="Nishiyama T."/>
            <person name="Hasebe M."/>
            <person name="Maruyama T."/>
            <person name="Minagawa J."/>
            <person name="Obokata J."/>
            <person name="Shigenobu S."/>
        </authorList>
    </citation>
    <scope>NUCLEOTIDE SEQUENCE [LARGE SCALE GENOMIC DNA]</scope>
</reference>
<comment type="caution">
    <text evidence="1">The sequence shown here is derived from an EMBL/GenBank/DDBJ whole genome shotgun (WGS) entry which is preliminary data.</text>
</comment>